<dbReference type="PANTHER" id="PTHR14091:SF0">
    <property type="entry name" value="PERIODIC TRYPTOPHAN PROTEIN 1 HOMOLOG"/>
    <property type="match status" value="1"/>
</dbReference>
<gene>
    <name evidence="3" type="primary">WBGene00116965</name>
</gene>
<dbReference type="PANTHER" id="PTHR14091">
    <property type="entry name" value="PERIODIC TRYPTOPHAN PROTEIN 1"/>
    <property type="match status" value="1"/>
</dbReference>
<protein>
    <submittedName>
        <fullName evidence="3">WD40 domain-containing protein</fullName>
    </submittedName>
</protein>
<sequence length="743" mass="82906">YSIYESRSITVVMTASKVVKIVPRCEELCPSHEVQFRRENALLHPLEKDFGVRLVKEYTRPAAGCDHGNPDLLRTPEALLKSVDYLIEVYEREDLPFGMRFSFVEDRMRAVRQDSTITRVSGNLALTVFEKQISFVIRSEYRARSERSKAFEAKLHATASEECFQRWSRLLSESESSIANDLRCQVAAAHCLKRANEPESIVMAIEYRAILGQDLFKTVFDILLSYREGNSLRFFRLISSLPDSSLLRPAPNIKLPLDMISSWLGYTEKDTKEFLTVAGVIVEEDCIFPMKIEQERMENVVLISDLVFIKRGVAKSTPDKVEIDEAQLKELLQEQVGDAVKVKADDEEMEDEEEALKELMKEYEKDGDDDQMSGPKMKGIAMYANPKDDPYITNHDDSDEEDEKDDFVIRPDDNLIVAAKVDQGQYSLEVRVYNEAADDFYVHHDYLLEAPPLCLEPFYYDPGSDNKQGNLLAVGTMSGSLEVWDLDIVNSVDPVLILEAEGSGKKKKKKGGRKKRDGTAQGHVDAVLSCRWNAQMPHVMASGDAAGVLVLWDIDEAKPATVIDAQGQGGIQSMNWHPVESSVLLTGSMRGFVDARDCRSDKVAAQWNLGSDVEVEKVLWDHFSPFHAVVASNDGKLRYLDMRQPGTFLLEGLAHEGGVEAIGMSCAKKGLMATGGADGTLALWSLSSSALTEIHRTPLSLGRIHSLAFSPNSPLIVCVGGDKEDLTRIVDLGKYEQVVSAFP</sequence>
<feature type="region of interest" description="Disordered" evidence="2">
    <location>
        <begin position="384"/>
        <end position="404"/>
    </location>
</feature>
<dbReference type="InterPro" id="IPR044285">
    <property type="entry name" value="PWP1"/>
</dbReference>
<organism evidence="3 4">
    <name type="scientific">Pristionchus pacificus</name>
    <name type="common">Parasitic nematode worm</name>
    <dbReference type="NCBI Taxonomy" id="54126"/>
    <lineage>
        <taxon>Eukaryota</taxon>
        <taxon>Metazoa</taxon>
        <taxon>Ecdysozoa</taxon>
        <taxon>Nematoda</taxon>
        <taxon>Chromadorea</taxon>
        <taxon>Rhabditida</taxon>
        <taxon>Rhabditina</taxon>
        <taxon>Diplogasteromorpha</taxon>
        <taxon>Diplogasteroidea</taxon>
        <taxon>Neodiplogasteridae</taxon>
        <taxon>Pristionchus</taxon>
    </lineage>
</organism>
<evidence type="ECO:0000256" key="2">
    <source>
        <dbReference type="SAM" id="MobiDB-lite"/>
    </source>
</evidence>
<dbReference type="Gene3D" id="2.130.10.10">
    <property type="entry name" value="YVTN repeat-like/Quinoprotein amine dehydrogenase"/>
    <property type="match status" value="1"/>
</dbReference>
<dbReference type="Proteomes" id="UP000005239">
    <property type="component" value="Unassembled WGS sequence"/>
</dbReference>
<dbReference type="InterPro" id="IPR005062">
    <property type="entry name" value="SAC3/GANP/THP3_conserved"/>
</dbReference>
<keyword evidence="1" id="KW-0175">Coiled coil</keyword>
<reference evidence="4" key="1">
    <citation type="journal article" date="2008" name="Nat. Genet.">
        <title>The Pristionchus pacificus genome provides a unique perspective on nematode lifestyle and parasitism.</title>
        <authorList>
            <person name="Dieterich C."/>
            <person name="Clifton S.W."/>
            <person name="Schuster L.N."/>
            <person name="Chinwalla A."/>
            <person name="Delehaunty K."/>
            <person name="Dinkelacker I."/>
            <person name="Fulton L."/>
            <person name="Fulton R."/>
            <person name="Godfrey J."/>
            <person name="Minx P."/>
            <person name="Mitreva M."/>
            <person name="Roeseler W."/>
            <person name="Tian H."/>
            <person name="Witte H."/>
            <person name="Yang S.P."/>
            <person name="Wilson R.K."/>
            <person name="Sommer R.J."/>
        </authorList>
    </citation>
    <scope>NUCLEOTIDE SEQUENCE [LARGE SCALE GENOMIC DNA]</scope>
    <source>
        <strain evidence="4">PS312</strain>
    </source>
</reference>
<dbReference type="PROSITE" id="PS50082">
    <property type="entry name" value="WD_REPEATS_2"/>
    <property type="match status" value="2"/>
</dbReference>
<dbReference type="SUPFAM" id="SSF50978">
    <property type="entry name" value="WD40 repeat-like"/>
    <property type="match status" value="1"/>
</dbReference>
<dbReference type="InterPro" id="IPR001680">
    <property type="entry name" value="WD40_rpt"/>
</dbReference>
<dbReference type="Gene3D" id="1.25.40.990">
    <property type="match status" value="1"/>
</dbReference>
<feature type="coiled-coil region" evidence="1">
    <location>
        <begin position="342"/>
        <end position="369"/>
    </location>
</feature>
<evidence type="ECO:0000256" key="1">
    <source>
        <dbReference type="SAM" id="Coils"/>
    </source>
</evidence>
<evidence type="ECO:0000313" key="4">
    <source>
        <dbReference type="Proteomes" id="UP000005239"/>
    </source>
</evidence>
<dbReference type="InterPro" id="IPR015943">
    <property type="entry name" value="WD40/YVTN_repeat-like_dom_sf"/>
</dbReference>
<accession>A0A8R1UIW2</accession>
<dbReference type="InterPro" id="IPR036322">
    <property type="entry name" value="WD40_repeat_dom_sf"/>
</dbReference>
<dbReference type="EnsemblMetazoa" id="PPA27411.1">
    <property type="protein sequence ID" value="PPA27411.1"/>
    <property type="gene ID" value="WBGene00116965"/>
</dbReference>
<dbReference type="SMART" id="SM00320">
    <property type="entry name" value="WD40"/>
    <property type="match status" value="5"/>
</dbReference>
<proteinExistence type="predicted"/>
<accession>A0A2A6CLU2</accession>
<name>A0A2A6CLU2_PRIPA</name>
<dbReference type="GO" id="GO:0006364">
    <property type="term" value="P:rRNA processing"/>
    <property type="evidence" value="ECO:0007669"/>
    <property type="project" value="InterPro"/>
</dbReference>
<keyword evidence="4" id="KW-1185">Reference proteome</keyword>
<dbReference type="AlphaFoldDB" id="A0A2A6CLU2"/>
<dbReference type="GO" id="GO:0005634">
    <property type="term" value="C:nucleus"/>
    <property type="evidence" value="ECO:0000318"/>
    <property type="project" value="GO_Central"/>
</dbReference>
<evidence type="ECO:0000313" key="3">
    <source>
        <dbReference type="EnsemblMetazoa" id="PPA27411.1"/>
    </source>
</evidence>
<feature type="compositionally biased region" description="Basic and acidic residues" evidence="2">
    <location>
        <begin position="386"/>
        <end position="396"/>
    </location>
</feature>
<reference evidence="3" key="2">
    <citation type="submission" date="2022-06" db="UniProtKB">
        <authorList>
            <consortium name="EnsemblMetazoa"/>
        </authorList>
    </citation>
    <scope>IDENTIFICATION</scope>
    <source>
        <strain evidence="3">PS312</strain>
    </source>
</reference>
<dbReference type="Pfam" id="PF03399">
    <property type="entry name" value="SAC3_GANP"/>
    <property type="match status" value="1"/>
</dbReference>